<reference evidence="2 3" key="1">
    <citation type="submission" date="2020-01" db="EMBL/GenBank/DDBJ databases">
        <authorList>
            <consortium name="DOE Joint Genome Institute"/>
            <person name="Haridas S."/>
            <person name="Albert R."/>
            <person name="Binder M."/>
            <person name="Bloem J."/>
            <person name="Labutti K."/>
            <person name="Salamov A."/>
            <person name="Andreopoulos B."/>
            <person name="Baker S.E."/>
            <person name="Barry K."/>
            <person name="Bills G."/>
            <person name="Bluhm B.H."/>
            <person name="Cannon C."/>
            <person name="Castanera R."/>
            <person name="Culley D.E."/>
            <person name="Daum C."/>
            <person name="Ezra D."/>
            <person name="Gonzalez J.B."/>
            <person name="Henrissat B."/>
            <person name="Kuo A."/>
            <person name="Liang C."/>
            <person name="Lipzen A."/>
            <person name="Lutzoni F."/>
            <person name="Magnuson J."/>
            <person name="Mondo S."/>
            <person name="Nolan M."/>
            <person name="Ohm R."/>
            <person name="Pangilinan J."/>
            <person name="Park H.-J.H."/>
            <person name="Ramirez L."/>
            <person name="Alfaro M."/>
            <person name="Sun H."/>
            <person name="Tritt A."/>
            <person name="Yoshinaga Y."/>
            <person name="Zwiers L.-H.L."/>
            <person name="Turgeon B.G."/>
            <person name="Goodwin S.B."/>
            <person name="Spatafora J.W."/>
            <person name="Crous P.W."/>
            <person name="Grigoriev I.V."/>
        </authorList>
    </citation>
    <scope>NUCLEOTIDE SEQUENCE [LARGE SCALE GENOMIC DNA]</scope>
    <source>
        <strain evidence="2 3">CBS 611.86</strain>
    </source>
</reference>
<dbReference type="EMBL" id="JAADJZ010000003">
    <property type="protein sequence ID" value="KAF2876723.1"/>
    <property type="molecule type" value="Genomic_DNA"/>
</dbReference>
<accession>A0A7C8MJ33</accession>
<comment type="caution">
    <text evidence="2">The sequence shown here is derived from an EMBL/GenBank/DDBJ whole genome shotgun (WGS) entry which is preliminary data.</text>
</comment>
<sequence>MRNAAWTDRERIAYLVLLLEHGGKIDAKIGDAPVPHGRSTTSCKAMLWRLKSTYRDEINNIMTGNPIAGAGGTGDVSTTPRTPRISKRKKVDD</sequence>
<evidence type="ECO:0000313" key="2">
    <source>
        <dbReference type="EMBL" id="KAF2876723.1"/>
    </source>
</evidence>
<organism evidence="2 3">
    <name type="scientific">Massariosphaeria phaeospora</name>
    <dbReference type="NCBI Taxonomy" id="100035"/>
    <lineage>
        <taxon>Eukaryota</taxon>
        <taxon>Fungi</taxon>
        <taxon>Dikarya</taxon>
        <taxon>Ascomycota</taxon>
        <taxon>Pezizomycotina</taxon>
        <taxon>Dothideomycetes</taxon>
        <taxon>Pleosporomycetidae</taxon>
        <taxon>Pleosporales</taxon>
        <taxon>Pleosporales incertae sedis</taxon>
        <taxon>Massariosphaeria</taxon>
    </lineage>
</organism>
<proteinExistence type="predicted"/>
<feature type="compositionally biased region" description="Basic residues" evidence="1">
    <location>
        <begin position="84"/>
        <end position="93"/>
    </location>
</feature>
<evidence type="ECO:0000256" key="1">
    <source>
        <dbReference type="SAM" id="MobiDB-lite"/>
    </source>
</evidence>
<protein>
    <recommendedName>
        <fullName evidence="4">Myb-like domain-containing protein</fullName>
    </recommendedName>
</protein>
<dbReference type="Proteomes" id="UP000481861">
    <property type="component" value="Unassembled WGS sequence"/>
</dbReference>
<gene>
    <name evidence="2" type="ORF">BDV95DRAFT_602693</name>
</gene>
<feature type="region of interest" description="Disordered" evidence="1">
    <location>
        <begin position="63"/>
        <end position="93"/>
    </location>
</feature>
<keyword evidence="3" id="KW-1185">Reference proteome</keyword>
<evidence type="ECO:0008006" key="4">
    <source>
        <dbReference type="Google" id="ProtNLM"/>
    </source>
</evidence>
<dbReference type="AlphaFoldDB" id="A0A7C8MJ33"/>
<dbReference type="OrthoDB" id="3796724at2759"/>
<evidence type="ECO:0000313" key="3">
    <source>
        <dbReference type="Proteomes" id="UP000481861"/>
    </source>
</evidence>
<name>A0A7C8MJ33_9PLEO</name>